<evidence type="ECO:0000313" key="2">
    <source>
        <dbReference type="EMBL" id="PYH88626.1"/>
    </source>
</evidence>
<reference evidence="2 3" key="1">
    <citation type="submission" date="2018-02" db="EMBL/GenBank/DDBJ databases">
        <title>The genomes of Aspergillus section Nigri reveals drivers in fungal speciation.</title>
        <authorList>
            <consortium name="DOE Joint Genome Institute"/>
            <person name="Vesth T.C."/>
            <person name="Nybo J."/>
            <person name="Theobald S."/>
            <person name="Brandl J."/>
            <person name="Frisvad J.C."/>
            <person name="Nielsen K.F."/>
            <person name="Lyhne E.K."/>
            <person name="Kogle M.E."/>
            <person name="Kuo A."/>
            <person name="Riley R."/>
            <person name="Clum A."/>
            <person name="Nolan M."/>
            <person name="Lipzen A."/>
            <person name="Salamov A."/>
            <person name="Henrissat B."/>
            <person name="Wiebenga A."/>
            <person name="De vries R.P."/>
            <person name="Grigoriev I.V."/>
            <person name="Mortensen U.H."/>
            <person name="Andersen M.R."/>
            <person name="Baker S.E."/>
        </authorList>
    </citation>
    <scope>NUCLEOTIDE SEQUENCE [LARGE SCALE GENOMIC DNA]</scope>
    <source>
        <strain evidence="2 3">CBS 707.79</strain>
    </source>
</reference>
<organism evidence="2 3">
    <name type="scientific">Aspergillus ellipticus CBS 707.79</name>
    <dbReference type="NCBI Taxonomy" id="1448320"/>
    <lineage>
        <taxon>Eukaryota</taxon>
        <taxon>Fungi</taxon>
        <taxon>Dikarya</taxon>
        <taxon>Ascomycota</taxon>
        <taxon>Pezizomycotina</taxon>
        <taxon>Eurotiomycetes</taxon>
        <taxon>Eurotiomycetidae</taxon>
        <taxon>Eurotiales</taxon>
        <taxon>Aspergillaceae</taxon>
        <taxon>Aspergillus</taxon>
        <taxon>Aspergillus subgen. Circumdati</taxon>
    </lineage>
</organism>
<dbReference type="Proteomes" id="UP000247810">
    <property type="component" value="Unassembled WGS sequence"/>
</dbReference>
<dbReference type="InterPro" id="IPR005545">
    <property type="entry name" value="YCII"/>
</dbReference>
<proteinExistence type="predicted"/>
<dbReference type="EMBL" id="KZ826077">
    <property type="protein sequence ID" value="PYH88626.1"/>
    <property type="molecule type" value="Genomic_DNA"/>
</dbReference>
<dbReference type="Gene3D" id="3.30.70.1060">
    <property type="entry name" value="Dimeric alpha+beta barrel"/>
    <property type="match status" value="1"/>
</dbReference>
<dbReference type="OrthoDB" id="5519740at2759"/>
<dbReference type="SUPFAM" id="SSF54909">
    <property type="entry name" value="Dimeric alpha+beta barrel"/>
    <property type="match status" value="1"/>
</dbReference>
<protein>
    <recommendedName>
        <fullName evidence="1">YCII-related domain-containing protein</fullName>
    </recommendedName>
</protein>
<dbReference type="VEuPathDB" id="FungiDB:BO71DRAFT_391211"/>
<dbReference type="PANTHER" id="PTHR33606">
    <property type="entry name" value="PROTEIN YCII"/>
    <property type="match status" value="1"/>
</dbReference>
<feature type="domain" description="YCII-related" evidence="1">
    <location>
        <begin position="54"/>
        <end position="137"/>
    </location>
</feature>
<evidence type="ECO:0000313" key="3">
    <source>
        <dbReference type="Proteomes" id="UP000247810"/>
    </source>
</evidence>
<keyword evidence="3" id="KW-1185">Reference proteome</keyword>
<dbReference type="InterPro" id="IPR011008">
    <property type="entry name" value="Dimeric_a/b-barrel"/>
</dbReference>
<dbReference type="InterPro" id="IPR051807">
    <property type="entry name" value="Sec-metab_biosynth-assoc"/>
</dbReference>
<dbReference type="AlphaFoldDB" id="A0A319CTQ7"/>
<accession>A0A319CTQ7</accession>
<name>A0A319CTQ7_9EURO</name>
<gene>
    <name evidence="2" type="ORF">BO71DRAFT_391211</name>
</gene>
<evidence type="ECO:0000259" key="1">
    <source>
        <dbReference type="Pfam" id="PF03795"/>
    </source>
</evidence>
<sequence>MPYIAYRNRPHLFKLTPSQTIMSLLRLTKFPPTSFLLPFGLCTMATAPAKKKEWLCILPDKPNVLEQRLKVRPIHVAGLKPLVEAGKMVVGGAMVDSHPEEGKQLSFKGSMIVVTGETVEEVNQLIQNDVYAKSGVWDLEKAQVIPYISAVREPIENN</sequence>
<dbReference type="PANTHER" id="PTHR33606:SF3">
    <property type="entry name" value="PROTEIN YCII"/>
    <property type="match status" value="1"/>
</dbReference>
<dbReference type="Pfam" id="PF03795">
    <property type="entry name" value="YCII"/>
    <property type="match status" value="1"/>
</dbReference>